<dbReference type="EMBL" id="CP023445">
    <property type="protein sequence ID" value="ATE51913.1"/>
    <property type="molecule type" value="Genomic_DNA"/>
</dbReference>
<keyword evidence="8" id="KW-0472">Membrane</keyword>
<evidence type="ECO:0000256" key="6">
    <source>
        <dbReference type="ARBA" id="ARBA00022841"/>
    </source>
</evidence>
<keyword evidence="11" id="KW-1185">Reference proteome</keyword>
<evidence type="ECO:0000256" key="5">
    <source>
        <dbReference type="ARBA" id="ARBA00022764"/>
    </source>
</evidence>
<dbReference type="AlphaFoldDB" id="A0A290YYV4"/>
<evidence type="ECO:0000256" key="3">
    <source>
        <dbReference type="ARBA" id="ARBA00022679"/>
    </source>
</evidence>
<evidence type="ECO:0000256" key="8">
    <source>
        <dbReference type="SAM" id="Phobius"/>
    </source>
</evidence>
<organism evidence="10 11">
    <name type="scientific">Actinosynnema pretiosum</name>
    <dbReference type="NCBI Taxonomy" id="42197"/>
    <lineage>
        <taxon>Bacteria</taxon>
        <taxon>Bacillati</taxon>
        <taxon>Actinomycetota</taxon>
        <taxon>Actinomycetes</taxon>
        <taxon>Pseudonocardiales</taxon>
        <taxon>Pseudonocardiaceae</taxon>
        <taxon>Actinosynnema</taxon>
    </lineage>
</organism>
<accession>A0A290YYV4</accession>
<feature type="domain" description="AlgX/AlgJ SGNH hydrolase-like" evidence="9">
    <location>
        <begin position="143"/>
        <end position="366"/>
    </location>
</feature>
<dbReference type="GO" id="GO:0042597">
    <property type="term" value="C:periplasmic space"/>
    <property type="evidence" value="ECO:0007669"/>
    <property type="project" value="UniProtKB-SubCell"/>
</dbReference>
<feature type="transmembrane region" description="Helical" evidence="8">
    <location>
        <begin position="35"/>
        <end position="54"/>
    </location>
</feature>
<evidence type="ECO:0000256" key="2">
    <source>
        <dbReference type="ARBA" id="ARBA00005182"/>
    </source>
</evidence>
<name>A0A290YYV4_9PSEU</name>
<feature type="region of interest" description="Disordered" evidence="7">
    <location>
        <begin position="106"/>
        <end position="137"/>
    </location>
</feature>
<dbReference type="InterPro" id="IPR031811">
    <property type="entry name" value="ALGX/ALGJ_SGNH-like"/>
</dbReference>
<protein>
    <recommendedName>
        <fullName evidence="9">AlgX/AlgJ SGNH hydrolase-like domain-containing protein</fullName>
    </recommendedName>
</protein>
<dbReference type="Pfam" id="PF16822">
    <property type="entry name" value="ALGX"/>
    <property type="match status" value="1"/>
</dbReference>
<dbReference type="Proteomes" id="UP000218505">
    <property type="component" value="Chromosome"/>
</dbReference>
<proteinExistence type="predicted"/>
<evidence type="ECO:0000256" key="4">
    <source>
        <dbReference type="ARBA" id="ARBA00022729"/>
    </source>
</evidence>
<evidence type="ECO:0000313" key="10">
    <source>
        <dbReference type="EMBL" id="ATE51913.1"/>
    </source>
</evidence>
<evidence type="ECO:0000256" key="7">
    <source>
        <dbReference type="SAM" id="MobiDB-lite"/>
    </source>
</evidence>
<sequence>MTSDQRAGLPPLPESMLPRDHALYRPRHSGRQRPALVAAGVYFLLPLLLLAVGVRPGEFENRELAEFPSVTDGWDFFTGLSDWADDHIPLREQAVAAADGISRGVFGEPAPLRGPSTGTGPIPEVPSKDPSADRPTPTGHVRVLEGKDDWLYLGLDVEGACDPDFLLGDTLGKLKSLRAAVESSGRRFVLVVPPNKSTAVPEKLPSKYYGADCAAKARDDLWKRLPETGAIDLRSALADEAKRLQAPVYLQRDSHWNHAGAMVMVRRVAEEVQPGVTASWKVEPAEESKVAADLPTLLGHPEEITLTSYDVLADGKKKAGEPLKGPWDQPKTTTKARGTGIANATALLIGDSFSEQAAPYLSGVLTRFTYQNAATIQADPAATARLMVQNDVVVVEMVERNVVIGASSLLAEGTLNEIKAQLAANPKR</sequence>
<keyword evidence="6" id="KW-0016">Alginate biosynthesis</keyword>
<keyword evidence="4" id="KW-0732">Signal</keyword>
<evidence type="ECO:0000256" key="1">
    <source>
        <dbReference type="ARBA" id="ARBA00004418"/>
    </source>
</evidence>
<keyword evidence="3" id="KW-0808">Transferase</keyword>
<comment type="subcellular location">
    <subcellularLocation>
        <location evidence="1">Periplasm</location>
    </subcellularLocation>
</comment>
<dbReference type="UniPathway" id="UPA00286"/>
<dbReference type="KEGG" id="apre:CNX65_00275"/>
<dbReference type="GO" id="GO:0042121">
    <property type="term" value="P:alginic acid biosynthetic process"/>
    <property type="evidence" value="ECO:0007669"/>
    <property type="project" value="UniProtKB-UniPathway"/>
</dbReference>
<keyword evidence="8" id="KW-1133">Transmembrane helix</keyword>
<gene>
    <name evidence="10" type="ORF">CNX65_00275</name>
</gene>
<evidence type="ECO:0000313" key="11">
    <source>
        <dbReference type="Proteomes" id="UP000218505"/>
    </source>
</evidence>
<comment type="pathway">
    <text evidence="2">Glycan biosynthesis; alginate biosynthesis.</text>
</comment>
<reference evidence="10" key="1">
    <citation type="submission" date="2017-09" db="EMBL/GenBank/DDBJ databases">
        <title>Complete Genome Sequence of ansamitocin-producing Bacterium Actinosynnema pretiosum X47.</title>
        <authorList>
            <person name="Cao G."/>
            <person name="Zong G."/>
            <person name="Zhong C."/>
            <person name="Fu J."/>
        </authorList>
    </citation>
    <scope>NUCLEOTIDE SEQUENCE [LARGE SCALE GENOMIC DNA]</scope>
    <source>
        <strain evidence="10">X47</strain>
    </source>
</reference>
<dbReference type="CDD" id="cd14440">
    <property type="entry name" value="AlgX_N_like_3"/>
    <property type="match status" value="1"/>
</dbReference>
<evidence type="ECO:0000259" key="9">
    <source>
        <dbReference type="Pfam" id="PF16822"/>
    </source>
</evidence>
<keyword evidence="5" id="KW-0574">Periplasm</keyword>
<dbReference type="GO" id="GO:0016740">
    <property type="term" value="F:transferase activity"/>
    <property type="evidence" value="ECO:0007669"/>
    <property type="project" value="UniProtKB-KW"/>
</dbReference>
<dbReference type="RefSeq" id="WP_096490962.1">
    <property type="nucleotide sequence ID" value="NZ_CP023445.1"/>
</dbReference>
<keyword evidence="8" id="KW-0812">Transmembrane</keyword>